<evidence type="ECO:0000313" key="2">
    <source>
        <dbReference type="EMBL" id="QMV41811.1"/>
    </source>
</evidence>
<reference evidence="2 3" key="1">
    <citation type="submission" date="2019-07" db="EMBL/GenBank/DDBJ databases">
        <authorList>
            <person name="Kim J.K."/>
            <person name="Cheong H.-M."/>
            <person name="Choi Y."/>
            <person name="Hwang K.J."/>
            <person name="Lee S."/>
            <person name="Choi C."/>
        </authorList>
    </citation>
    <scope>NUCLEOTIDE SEQUENCE [LARGE SCALE GENOMIC DNA]</scope>
    <source>
        <strain evidence="2 3">KS 22</strain>
    </source>
</reference>
<keyword evidence="1" id="KW-0732">Signal</keyword>
<evidence type="ECO:0000256" key="1">
    <source>
        <dbReference type="SAM" id="SignalP"/>
    </source>
</evidence>
<evidence type="ECO:0000313" key="3">
    <source>
        <dbReference type="Proteomes" id="UP000515679"/>
    </source>
</evidence>
<feature type="signal peptide" evidence="1">
    <location>
        <begin position="1"/>
        <end position="25"/>
    </location>
</feature>
<dbReference type="EMBL" id="CP041969">
    <property type="protein sequence ID" value="QMV41811.1"/>
    <property type="molecule type" value="Genomic_DNA"/>
</dbReference>
<proteinExistence type="predicted"/>
<sequence length="1043" mass="114183">MRKKLLAIIMLISLLIGVVSPQAGAEAILAPGAVDLSGNLVVPPADDQQLPLPQQRTSVTAATYGEITIGSIDGYQLSRGEAMIIDKGDPYAIGHTYLYLSNGKLPLRPESILPASQYSIYLKASFVGSLLNDEIVYLDKLELTGEQLLNMRNWPIAADSVEVTPDVSTPGDLTNKSMNVQFEDPQTNLIGVVYNPSIQPNVKILMKPGTLRYSFFGKKNDTGYVIQKSADVQGPARLAVAASDLSAAVELTLPSGSENVRVYSNSNPPAFDGINKLVLSKSNYKIYLSTRQSASRIMEWNASMDVSAPKRLNLSDAIELEFNNLYATDKQLSSSVMAKSGDFYLGNVYDLVNGVLQPQMTSKFIIKNEAGTKVHEFAGTGHEWAHVFANLNPVLKSGKYSLEVSATYPGRTTPLATSRDFIIRYMDEPNTNGLVIRAQDETGQPLQNGQVFLYEKQLPQLYEANNGVTDYYTVQKYDANATEPGKLFIPSAQLLPGTEYEVVVTGSSSNGQGGGVYYHQSVTSGQTSLDFAGSNLKKITYAAGPAQVGDYLNVAIKEVGKQYLTWPIAVPFNNQHQAVVYVQTNDNVFAYGYLYPSNTAAGYYLENERSMVAAGNQSADLTADLVEITPPGGYDNPAIKVHWSSARASWFVPRGTNVSLDYSVSKDGYRYAFEKVLKANQNTQLSFQKNLTSKSDDFHVWAGHVNQSIYSNFYDEQDNMLYEVERDVQNLNERRLSEQPAFQVHGPEGTVSMSVQNTGQGIVYREISANGAAFTPGTGAGGGAGAQTPLLEYQLYDTRNQPVGNRWLTDIGSRNNWNAPNVPGDYVMKLVKQNFPENVAKLSSDINIHVSPDRITNVLKIPLEIPSGYALSELTSSAEMRTRTGADIEVQHISIDSSGNLSIYSKSEIVPDKEYVILMAVVLKKIGTNSDRTMYYNQLRLKGSELLNLARISVPSDLVKVRPAFTNVPRDVTQALAQYMMPVGGYGKDFNIFSAYPSYEGLKLVAGELLTSPGEFMVNVTGTNSSTTGYNYIKKWLSILQGA</sequence>
<dbReference type="KEGG" id="cchl:FPL14_11920"/>
<dbReference type="RefSeq" id="WP_182303149.1">
    <property type="nucleotide sequence ID" value="NZ_CP041969.1"/>
</dbReference>
<dbReference type="Proteomes" id="UP000515679">
    <property type="component" value="Chromosome"/>
</dbReference>
<dbReference type="AlphaFoldDB" id="A0A7G5BXX7"/>
<keyword evidence="3" id="KW-1185">Reference proteome</keyword>
<accession>A0A7G5BXX7</accession>
<feature type="chain" id="PRO_5028995856" evidence="1">
    <location>
        <begin position="26"/>
        <end position="1043"/>
    </location>
</feature>
<gene>
    <name evidence="2" type="ORF">FPL14_11920</name>
</gene>
<organism evidence="2 3">
    <name type="scientific">Cohnella cholangitidis</name>
    <dbReference type="NCBI Taxonomy" id="2598458"/>
    <lineage>
        <taxon>Bacteria</taxon>
        <taxon>Bacillati</taxon>
        <taxon>Bacillota</taxon>
        <taxon>Bacilli</taxon>
        <taxon>Bacillales</taxon>
        <taxon>Paenibacillaceae</taxon>
        <taxon>Cohnella</taxon>
    </lineage>
</organism>
<name>A0A7G5BXX7_9BACL</name>
<protein>
    <submittedName>
        <fullName evidence="2">Uncharacterized protein</fullName>
    </submittedName>
</protein>